<reference evidence="9 10" key="1">
    <citation type="submission" date="2016-10" db="EMBL/GenBank/DDBJ databases">
        <authorList>
            <person name="de Groot N.N."/>
        </authorList>
    </citation>
    <scope>NUCLEOTIDE SEQUENCE [LARGE SCALE GENOMIC DNA]</scope>
    <source>
        <strain evidence="9 10">LMG 24775</strain>
    </source>
</reference>
<dbReference type="InterPro" id="IPR011008">
    <property type="entry name" value="Dimeric_a/b-barrel"/>
</dbReference>
<accession>A0A1H3S9B7</accession>
<evidence type="ECO:0000256" key="6">
    <source>
        <dbReference type="ARBA" id="ARBA00025737"/>
    </source>
</evidence>
<dbReference type="Proteomes" id="UP000183417">
    <property type="component" value="Unassembled WGS sequence"/>
</dbReference>
<dbReference type="PANTHER" id="PTHR30521:SF0">
    <property type="entry name" value="DYP-TYPE PEROXIDASE FAMILY PROTEIN"/>
    <property type="match status" value="1"/>
</dbReference>
<comment type="similarity">
    <text evidence="6">Belongs to the DyP-type peroxidase family.</text>
</comment>
<dbReference type="SUPFAM" id="SSF54909">
    <property type="entry name" value="Dimeric alpha+beta barrel"/>
    <property type="match status" value="1"/>
</dbReference>
<dbReference type="GO" id="GO:0020037">
    <property type="term" value="F:heme binding"/>
    <property type="evidence" value="ECO:0007669"/>
    <property type="project" value="InterPro"/>
</dbReference>
<dbReference type="Pfam" id="PF20628">
    <property type="entry name" value="Dyp_perox_C"/>
    <property type="match status" value="1"/>
</dbReference>
<evidence type="ECO:0000256" key="5">
    <source>
        <dbReference type="ARBA" id="ARBA00023004"/>
    </source>
</evidence>
<dbReference type="Pfam" id="PF04261">
    <property type="entry name" value="Dyp_perox_N"/>
    <property type="match status" value="1"/>
</dbReference>
<comment type="cofactor">
    <cofactor evidence="1">
        <name>heme b</name>
        <dbReference type="ChEBI" id="CHEBI:60344"/>
    </cofactor>
</comment>
<evidence type="ECO:0000256" key="3">
    <source>
        <dbReference type="ARBA" id="ARBA00022723"/>
    </source>
</evidence>
<evidence type="ECO:0000259" key="7">
    <source>
        <dbReference type="Pfam" id="PF04261"/>
    </source>
</evidence>
<evidence type="ECO:0000259" key="8">
    <source>
        <dbReference type="Pfam" id="PF20628"/>
    </source>
</evidence>
<dbReference type="AlphaFoldDB" id="A0A1H3S9B7"/>
<dbReference type="RefSeq" id="WP_074923181.1">
    <property type="nucleotide sequence ID" value="NZ_CP141274.1"/>
</dbReference>
<sequence length="315" mass="34355">MTTPTIPRQAEPQQIDAALSIAASFLVLTVARDAASLSTVRSVLGDLDGLIKNVLVRDVTGTFTCNVGIGADVWGPLVGTPLPAELHPFREIRGATHVAVSTSGDLLFHIRARSMDLIVAFEQMLLEALEGTVAAMDEVAGFRYFDGRDLLDFVDGTANPVGLALPASTIVGDEDPEHAGGSYVVVQKYLHDLPAWKSLSTEAQEQIIGRKKFTNTELPDASEAEQKSHKTLCTITQDGVEHDILRDNMPFARPALKEYGTYFIGYSRHLWVIEQMLERMFIGSPPPLHDRILDFSAAVTGIAFFVPSKDMLAHL</sequence>
<dbReference type="GO" id="GO:0005829">
    <property type="term" value="C:cytosol"/>
    <property type="evidence" value="ECO:0007669"/>
    <property type="project" value="TreeGrafter"/>
</dbReference>
<dbReference type="InterPro" id="IPR048328">
    <property type="entry name" value="Dyp_perox_C"/>
</dbReference>
<dbReference type="PANTHER" id="PTHR30521">
    <property type="entry name" value="DEFERROCHELATASE/PEROXIDASE"/>
    <property type="match status" value="1"/>
</dbReference>
<keyword evidence="5" id="KW-0408">Iron</keyword>
<dbReference type="InterPro" id="IPR006314">
    <property type="entry name" value="Dyp_peroxidase"/>
</dbReference>
<feature type="domain" description="Dyp-type peroxidase N-terminal" evidence="7">
    <location>
        <begin position="19"/>
        <end position="143"/>
    </location>
</feature>
<evidence type="ECO:0000313" key="9">
    <source>
        <dbReference type="EMBL" id="SDZ34582.1"/>
    </source>
</evidence>
<proteinExistence type="inferred from homology"/>
<protein>
    <submittedName>
        <fullName evidence="9">Putative iron-dependent peroxidase</fullName>
    </submittedName>
</protein>
<keyword evidence="4" id="KW-0560">Oxidoreductase</keyword>
<keyword evidence="3" id="KW-0479">Metal-binding</keyword>
<feature type="domain" description="Dyp-type peroxidase C-terminal" evidence="8">
    <location>
        <begin position="147"/>
        <end position="310"/>
    </location>
</feature>
<dbReference type="GO" id="GO:0004601">
    <property type="term" value="F:peroxidase activity"/>
    <property type="evidence" value="ECO:0007669"/>
    <property type="project" value="UniProtKB-KW"/>
</dbReference>
<dbReference type="GO" id="GO:0046872">
    <property type="term" value="F:metal ion binding"/>
    <property type="evidence" value="ECO:0007669"/>
    <property type="project" value="UniProtKB-KW"/>
</dbReference>
<keyword evidence="2 9" id="KW-0575">Peroxidase</keyword>
<gene>
    <name evidence="9" type="ORF">SAMN05421547_1197</name>
</gene>
<dbReference type="NCBIfam" id="TIGR01413">
    <property type="entry name" value="Dyp_perox_fam"/>
    <property type="match status" value="1"/>
</dbReference>
<dbReference type="PROSITE" id="PS51404">
    <property type="entry name" value="DYP_PEROXIDASE"/>
    <property type="match status" value="1"/>
</dbReference>
<organism evidence="9 10">
    <name type="scientific">Delftia lacustris</name>
    <dbReference type="NCBI Taxonomy" id="558537"/>
    <lineage>
        <taxon>Bacteria</taxon>
        <taxon>Pseudomonadati</taxon>
        <taxon>Pseudomonadota</taxon>
        <taxon>Betaproteobacteria</taxon>
        <taxon>Burkholderiales</taxon>
        <taxon>Comamonadaceae</taxon>
        <taxon>Delftia</taxon>
    </lineage>
</organism>
<dbReference type="InterPro" id="IPR048327">
    <property type="entry name" value="Dyp_perox_N"/>
</dbReference>
<dbReference type="EMBL" id="FNPE01000019">
    <property type="protein sequence ID" value="SDZ34582.1"/>
    <property type="molecule type" value="Genomic_DNA"/>
</dbReference>
<evidence type="ECO:0000256" key="2">
    <source>
        <dbReference type="ARBA" id="ARBA00022559"/>
    </source>
</evidence>
<dbReference type="GeneID" id="94692269"/>
<evidence type="ECO:0000313" key="10">
    <source>
        <dbReference type="Proteomes" id="UP000183417"/>
    </source>
</evidence>
<evidence type="ECO:0000256" key="4">
    <source>
        <dbReference type="ARBA" id="ARBA00023002"/>
    </source>
</evidence>
<evidence type="ECO:0000256" key="1">
    <source>
        <dbReference type="ARBA" id="ARBA00001970"/>
    </source>
</evidence>
<name>A0A1H3S9B7_9BURK</name>